<protein>
    <submittedName>
        <fullName evidence="6">1-acyl-sn-glycerol-3-phosphate acyltransferase</fullName>
    </submittedName>
</protein>
<dbReference type="GO" id="GO:0003841">
    <property type="term" value="F:1-acylglycerol-3-phosphate O-acyltransferase activity"/>
    <property type="evidence" value="ECO:0007669"/>
    <property type="project" value="TreeGrafter"/>
</dbReference>
<dbReference type="PANTHER" id="PTHR10434:SF40">
    <property type="entry name" value="1-ACYL-SN-GLYCEROL-3-PHOSPHATE ACYLTRANSFERASE"/>
    <property type="match status" value="1"/>
</dbReference>
<accession>A0A935T7F3</accession>
<reference evidence="6 7" key="1">
    <citation type="submission" date="2020-10" db="EMBL/GenBank/DDBJ databases">
        <title>Connecting structure to function with the recovery of over 1000 high-quality activated sludge metagenome-assembled genomes encoding full-length rRNA genes using long-read sequencing.</title>
        <authorList>
            <person name="Singleton C.M."/>
            <person name="Petriglieri F."/>
            <person name="Kristensen J.M."/>
            <person name="Kirkegaard R.H."/>
            <person name="Michaelsen T.Y."/>
            <person name="Andersen M.H."/>
            <person name="Karst S.M."/>
            <person name="Dueholm M.S."/>
            <person name="Nielsen P.H."/>
            <person name="Albertsen M."/>
        </authorList>
    </citation>
    <scope>NUCLEOTIDE SEQUENCE [LARGE SCALE GENOMIC DNA]</scope>
    <source>
        <strain evidence="6">Fred_18-Q3-R57-64_BAT3C.720</strain>
    </source>
</reference>
<feature type="domain" description="Phospholipid/glycerol acyltransferase" evidence="5">
    <location>
        <begin position="71"/>
        <end position="185"/>
    </location>
</feature>
<evidence type="ECO:0000313" key="6">
    <source>
        <dbReference type="EMBL" id="MBK7954383.1"/>
    </source>
</evidence>
<dbReference type="InterPro" id="IPR002123">
    <property type="entry name" value="Plipid/glycerol_acylTrfase"/>
</dbReference>
<dbReference type="AlphaFoldDB" id="A0A935T7F3"/>
<gene>
    <name evidence="6" type="ORF">IPK02_10705</name>
</gene>
<dbReference type="GO" id="GO:0006654">
    <property type="term" value="P:phosphatidic acid biosynthetic process"/>
    <property type="evidence" value="ECO:0007669"/>
    <property type="project" value="TreeGrafter"/>
</dbReference>
<dbReference type="EMBL" id="JADJOT010000009">
    <property type="protein sequence ID" value="MBK7954383.1"/>
    <property type="molecule type" value="Genomic_DNA"/>
</dbReference>
<keyword evidence="2" id="KW-0808">Transferase</keyword>
<sequence>MASLRTALFFLLLSLLTVPVGVLISLAVVFPMRVRYGIFAVWRNAVVALCRYVLGVRYRVLGRDNIPAEPAVVMAKHQSAWETVGLQAIFPPLVFVFKKELLRVPFFGWSLAAMKMISIDRAAAKDALRQVIEKGRERLSAGYWVVIFPEGTRVAPGETSRYKPGGAQLAVRSGAKVVPVAHDAGEVWRKDGFAISPGLITVSIGPPIDPVGKTAARINTLAVAWIEAEMRQLSPHRYPTAANAVAA</sequence>
<feature type="transmembrane region" description="Helical" evidence="4">
    <location>
        <begin position="7"/>
        <end position="30"/>
    </location>
</feature>
<keyword evidence="3 6" id="KW-0012">Acyltransferase</keyword>
<evidence type="ECO:0000256" key="4">
    <source>
        <dbReference type="SAM" id="Phobius"/>
    </source>
</evidence>
<dbReference type="SUPFAM" id="SSF69593">
    <property type="entry name" value="Glycerol-3-phosphate (1)-acyltransferase"/>
    <property type="match status" value="1"/>
</dbReference>
<evidence type="ECO:0000256" key="1">
    <source>
        <dbReference type="ARBA" id="ARBA00005189"/>
    </source>
</evidence>
<comment type="pathway">
    <text evidence="1">Lipid metabolism.</text>
</comment>
<dbReference type="CDD" id="cd07989">
    <property type="entry name" value="LPLAT_AGPAT-like"/>
    <property type="match status" value="1"/>
</dbReference>
<evidence type="ECO:0000256" key="3">
    <source>
        <dbReference type="ARBA" id="ARBA00023315"/>
    </source>
</evidence>
<dbReference type="PANTHER" id="PTHR10434">
    <property type="entry name" value="1-ACYL-SN-GLYCEROL-3-PHOSPHATE ACYLTRANSFERASE"/>
    <property type="match status" value="1"/>
</dbReference>
<keyword evidence="4" id="KW-1133">Transmembrane helix</keyword>
<organism evidence="6 7">
    <name type="scientific">Candidatus Accumulibacter affinis</name>
    <dbReference type="NCBI Taxonomy" id="2954384"/>
    <lineage>
        <taxon>Bacteria</taxon>
        <taxon>Pseudomonadati</taxon>
        <taxon>Pseudomonadota</taxon>
        <taxon>Betaproteobacteria</taxon>
        <taxon>Candidatus Accumulibacter</taxon>
    </lineage>
</organism>
<keyword evidence="4" id="KW-0812">Transmembrane</keyword>
<comment type="caution">
    <text evidence="6">The sequence shown here is derived from an EMBL/GenBank/DDBJ whole genome shotgun (WGS) entry which is preliminary data.</text>
</comment>
<name>A0A935T7F3_9PROT</name>
<proteinExistence type="predicted"/>
<dbReference type="Proteomes" id="UP000706151">
    <property type="component" value="Unassembled WGS sequence"/>
</dbReference>
<evidence type="ECO:0000313" key="7">
    <source>
        <dbReference type="Proteomes" id="UP000706151"/>
    </source>
</evidence>
<keyword evidence="4" id="KW-0472">Membrane</keyword>
<evidence type="ECO:0000259" key="5">
    <source>
        <dbReference type="SMART" id="SM00563"/>
    </source>
</evidence>
<evidence type="ECO:0000256" key="2">
    <source>
        <dbReference type="ARBA" id="ARBA00022679"/>
    </source>
</evidence>
<dbReference type="SMART" id="SM00563">
    <property type="entry name" value="PlsC"/>
    <property type="match status" value="1"/>
</dbReference>
<dbReference type="Pfam" id="PF01553">
    <property type="entry name" value="Acyltransferase"/>
    <property type="match status" value="1"/>
</dbReference>